<dbReference type="GO" id="GO:0008270">
    <property type="term" value="F:zinc ion binding"/>
    <property type="evidence" value="ECO:0007669"/>
    <property type="project" value="InterPro"/>
</dbReference>
<reference evidence="8 9" key="1">
    <citation type="submission" date="2016-12" db="EMBL/GenBank/DDBJ databases">
        <title>The genomes of Aspergillus section Nigri reveals drivers in fungal speciation.</title>
        <authorList>
            <consortium name="DOE Joint Genome Institute"/>
            <person name="Vesth T.C."/>
            <person name="Nybo J."/>
            <person name="Theobald S."/>
            <person name="Brandl J."/>
            <person name="Frisvad J.C."/>
            <person name="Nielsen K.F."/>
            <person name="Lyhne E.K."/>
            <person name="Kogle M.E."/>
            <person name="Kuo A."/>
            <person name="Riley R."/>
            <person name="Clum A."/>
            <person name="Nolan M."/>
            <person name="Lipzen A."/>
            <person name="Salamov A."/>
            <person name="Henrissat B."/>
            <person name="Wiebenga A."/>
            <person name="De Vries R.P."/>
            <person name="Grigoriev I.V."/>
            <person name="Mortensen U.H."/>
            <person name="Andersen M.R."/>
            <person name="Baker S.E."/>
        </authorList>
    </citation>
    <scope>NUCLEOTIDE SEQUENCE [LARGE SCALE GENOMIC DNA]</scope>
    <source>
        <strain evidence="8 9">JOP 1030-1</strain>
    </source>
</reference>
<dbReference type="SUPFAM" id="SSF52518">
    <property type="entry name" value="Thiamin diphosphate-binding fold (THDP-binding)"/>
    <property type="match status" value="1"/>
</dbReference>
<dbReference type="PANTHER" id="PTHR42940">
    <property type="entry name" value="ALCOHOL DEHYDROGENASE 1-RELATED"/>
    <property type="match status" value="1"/>
</dbReference>
<dbReference type="AlphaFoldDB" id="A0A318ZBD2"/>
<dbReference type="Pfam" id="PF08240">
    <property type="entry name" value="ADH_N"/>
    <property type="match status" value="1"/>
</dbReference>
<dbReference type="GeneID" id="37079387"/>
<dbReference type="PANTHER" id="PTHR42940:SF3">
    <property type="entry name" value="ALCOHOL DEHYDROGENASE 1-RELATED"/>
    <property type="match status" value="1"/>
</dbReference>
<dbReference type="InterPro" id="IPR012001">
    <property type="entry name" value="Thiamin_PyroP_enz_TPP-bd_dom"/>
</dbReference>
<dbReference type="STRING" id="1450539.A0A318ZBD2"/>
<dbReference type="Gene3D" id="3.40.50.970">
    <property type="match status" value="1"/>
</dbReference>
<dbReference type="GO" id="GO:0004022">
    <property type="term" value="F:alcohol dehydrogenase (NAD+) activity"/>
    <property type="evidence" value="ECO:0007669"/>
    <property type="project" value="TreeGrafter"/>
</dbReference>
<dbReference type="InterPro" id="IPR029061">
    <property type="entry name" value="THDP-binding"/>
</dbReference>
<dbReference type="RefSeq" id="XP_025430601.1">
    <property type="nucleotide sequence ID" value="XM_025578158.1"/>
</dbReference>
<evidence type="ECO:0000313" key="9">
    <source>
        <dbReference type="Proteomes" id="UP000248349"/>
    </source>
</evidence>
<keyword evidence="4" id="KW-0560">Oxidoreductase</keyword>
<dbReference type="InterPro" id="IPR047213">
    <property type="entry name" value="TPP_PYR_PDC_IPDC-like"/>
</dbReference>
<comment type="cofactor">
    <cofactor evidence="1">
        <name>Zn(2+)</name>
        <dbReference type="ChEBI" id="CHEBI:29105"/>
    </cofactor>
</comment>
<dbReference type="GO" id="GO:0005737">
    <property type="term" value="C:cytoplasm"/>
    <property type="evidence" value="ECO:0007669"/>
    <property type="project" value="TreeGrafter"/>
</dbReference>
<keyword evidence="9" id="KW-1185">Reference proteome</keyword>
<proteinExistence type="predicted"/>
<accession>A0A318ZBD2</accession>
<keyword evidence="5" id="KW-0520">NAD</keyword>
<gene>
    <name evidence="8" type="ORF">BP01DRAFT_392551</name>
</gene>
<dbReference type="Pfam" id="PF02776">
    <property type="entry name" value="TPP_enzyme_N"/>
    <property type="match status" value="1"/>
</dbReference>
<dbReference type="Gene3D" id="3.40.50.720">
    <property type="entry name" value="NAD(P)-binding Rossmann-like Domain"/>
    <property type="match status" value="1"/>
</dbReference>
<dbReference type="InterPro" id="IPR002328">
    <property type="entry name" value="ADH_Zn_CS"/>
</dbReference>
<evidence type="ECO:0000256" key="1">
    <source>
        <dbReference type="ARBA" id="ARBA00001947"/>
    </source>
</evidence>
<dbReference type="EMBL" id="KZ821236">
    <property type="protein sequence ID" value="PYH44619.1"/>
    <property type="molecule type" value="Genomic_DNA"/>
</dbReference>
<dbReference type="GO" id="GO:0030976">
    <property type="term" value="F:thiamine pyrophosphate binding"/>
    <property type="evidence" value="ECO:0007669"/>
    <property type="project" value="InterPro"/>
</dbReference>
<name>A0A318ZBD2_9EURO</name>
<feature type="domain" description="Thiamine pyrophosphate enzyme N-terminal TPP-binding" evidence="6">
    <location>
        <begin position="325"/>
        <end position="409"/>
    </location>
</feature>
<feature type="domain" description="Alcohol dehydrogenase-like N-terminal" evidence="7">
    <location>
        <begin position="17"/>
        <end position="128"/>
    </location>
</feature>
<dbReference type="InterPro" id="IPR011032">
    <property type="entry name" value="GroES-like_sf"/>
</dbReference>
<evidence type="ECO:0000256" key="2">
    <source>
        <dbReference type="ARBA" id="ARBA00022723"/>
    </source>
</evidence>
<evidence type="ECO:0000256" key="4">
    <source>
        <dbReference type="ARBA" id="ARBA00023002"/>
    </source>
</evidence>
<evidence type="ECO:0000256" key="5">
    <source>
        <dbReference type="ARBA" id="ARBA00023027"/>
    </source>
</evidence>
<keyword evidence="2" id="KW-0479">Metal-binding</keyword>
<dbReference type="Proteomes" id="UP000248349">
    <property type="component" value="Unassembled WGS sequence"/>
</dbReference>
<dbReference type="PROSITE" id="PS00059">
    <property type="entry name" value="ADH_ZINC"/>
    <property type="match status" value="1"/>
</dbReference>
<dbReference type="SUPFAM" id="SSF50129">
    <property type="entry name" value="GroES-like"/>
    <property type="match status" value="1"/>
</dbReference>
<sequence>MVPSKACLNELRSIASADEVLVDLKYSGLCHSDIHAWKGTPSTVKREKVVEGHEGTGIVAAVGSDVEDIKLGDHVDVQWVNKTCGVCEADKRADYLACPRAQMTGYSVGGTFGTCCVIQARHVVRIPKEYPLDIVAPIICTGTTCFRAVHETGVKEGDIDTLAASDLWHVSMRGPMVVEFLQFPPERRDIVHEVQKLTGGGANAAIMVEGTESLLGSAVHLLLRMGQIKSSPYGGTRDQIEEAINIFVREKFYQPARVISLDQMPPMLESTHQEGSHEPSTSLLYENSLLGQATVKIPSITGGPETSTTQESNRKPTFYQESFDVSTFLSYRLEELGICEFLAVPGDTNLVLLDNLLKNPNLRMIGCCNELNAGYAADGYARTSPAKIAVLVVPYVVGALSALNAVAGMLASRKFLHHAPTATNREQALDAYQGVTAASIRLQSAETAVEALDDAISKCLRSSLPIFCEIPDDIAGAACSPPSPLKGLKPKK</sequence>
<evidence type="ECO:0000313" key="8">
    <source>
        <dbReference type="EMBL" id="PYH44619.1"/>
    </source>
</evidence>
<evidence type="ECO:0000259" key="7">
    <source>
        <dbReference type="Pfam" id="PF08240"/>
    </source>
</evidence>
<protein>
    <submittedName>
        <fullName evidence="8">GroES-like protein</fullName>
    </submittedName>
</protein>
<keyword evidence="3" id="KW-0862">Zinc</keyword>
<dbReference type="CDD" id="cd07038">
    <property type="entry name" value="TPP_PYR_PDC_IPDC_like"/>
    <property type="match status" value="1"/>
</dbReference>
<evidence type="ECO:0000259" key="6">
    <source>
        <dbReference type="Pfam" id="PF02776"/>
    </source>
</evidence>
<dbReference type="OrthoDB" id="3970464at2759"/>
<organism evidence="8 9">
    <name type="scientific">Aspergillus saccharolyticus JOP 1030-1</name>
    <dbReference type="NCBI Taxonomy" id="1450539"/>
    <lineage>
        <taxon>Eukaryota</taxon>
        <taxon>Fungi</taxon>
        <taxon>Dikarya</taxon>
        <taxon>Ascomycota</taxon>
        <taxon>Pezizomycotina</taxon>
        <taxon>Eurotiomycetes</taxon>
        <taxon>Eurotiomycetidae</taxon>
        <taxon>Eurotiales</taxon>
        <taxon>Aspergillaceae</taxon>
        <taxon>Aspergillus</taxon>
        <taxon>Aspergillus subgen. Circumdati</taxon>
    </lineage>
</organism>
<dbReference type="Gene3D" id="3.90.180.10">
    <property type="entry name" value="Medium-chain alcohol dehydrogenases, catalytic domain"/>
    <property type="match status" value="1"/>
</dbReference>
<dbReference type="InterPro" id="IPR013154">
    <property type="entry name" value="ADH-like_N"/>
</dbReference>
<evidence type="ECO:0000256" key="3">
    <source>
        <dbReference type="ARBA" id="ARBA00022833"/>
    </source>
</evidence>